<dbReference type="EMBL" id="RJQC01000004">
    <property type="protein sequence ID" value="RNM29431.1"/>
    <property type="molecule type" value="Genomic_DNA"/>
</dbReference>
<dbReference type="InterPro" id="IPR007737">
    <property type="entry name" value="Mga_HTH"/>
</dbReference>
<accession>A0A3N0HXF8</accession>
<dbReference type="Pfam" id="PF00874">
    <property type="entry name" value="PRD"/>
    <property type="match status" value="1"/>
</dbReference>
<dbReference type="SUPFAM" id="SSF63520">
    <property type="entry name" value="PTS-regulatory domain, PRD"/>
    <property type="match status" value="1"/>
</dbReference>
<protein>
    <submittedName>
        <fullName evidence="7">PRD domain-containing protein</fullName>
    </submittedName>
</protein>
<comment type="caution">
    <text evidence="7">The sequence shown here is derived from an EMBL/GenBank/DDBJ whole genome shotgun (WGS) entry which is preliminary data.</text>
</comment>
<dbReference type="PROSITE" id="PS51094">
    <property type="entry name" value="PTS_EIIA_TYPE_2"/>
    <property type="match status" value="1"/>
</dbReference>
<dbReference type="CDD" id="cd00211">
    <property type="entry name" value="PTS_IIA_fru"/>
    <property type="match status" value="1"/>
</dbReference>
<proteinExistence type="predicted"/>
<dbReference type="Proteomes" id="UP000276568">
    <property type="component" value="Unassembled WGS sequence"/>
</dbReference>
<gene>
    <name evidence="7" type="ORF">EDX97_10630</name>
</gene>
<dbReference type="PANTHER" id="PTHR30185:SF18">
    <property type="entry name" value="TRANSCRIPTIONAL REGULATOR MTLR"/>
    <property type="match status" value="1"/>
</dbReference>
<sequence>MIDALTEKCVRALIDEDRPITAKEIANEIGMSVSSVKHNMGYVRQLIDENGGQLETLPGRGFKLHLDDDGREELIQMINENRDKSYYFSYRKSYILNILFENNSNYTIQIFADDLNVGKNIINRDLDRIEQWLDYFDLKLNRTRNRGITVEGGEFQKRQALIYDNAMRLNDLIPGNDKPEIIDYRISQRMYTYFRTLYPQCDVVELQDHVLLIEERLNMIFDDTSFTQLMEYIAVTKMRIHKNCIVVEPNIMYKCKITMDQYNVARDIIDRIAHDMHFFSLLEVRCLAAQIAIYSSRASGISMIHEAYYNDIAESFIELLQRIIQNKKILISESLIEDLSSLFMKKKLQRSYQVTNDSYLNFDIKSSMPGLYGIVLTNLQPVENRLRITMTENDVAYITMMISNAIEGGKAELKIIVYNSFDRNTRTYIKNKLYHSLDNVKKIEMVREDNFQNVNLSNYDLVFTTTPCPVENAIKVSRRLDRFDIKKMNDAILLRIKESQKIKINNTQIFFLENIKTGYSAKNKEDVIRKGCKLLEETGFVQPGFEQKVLDHEHVTPTSIGGGVAIPHGFRENVKQSAVAVITLKHVIDWSKNDKVQVVFLIAADFKNNQEIQDFFSKFYAFIDDKNSIQEVIDARSPTHILEILHRKNLY</sequence>
<evidence type="ECO:0000313" key="7">
    <source>
        <dbReference type="EMBL" id="RNM29431.1"/>
    </source>
</evidence>
<dbReference type="GO" id="GO:0006355">
    <property type="term" value="P:regulation of DNA-templated transcription"/>
    <property type="evidence" value="ECO:0007669"/>
    <property type="project" value="InterPro"/>
</dbReference>
<evidence type="ECO:0000259" key="6">
    <source>
        <dbReference type="PROSITE" id="PS51372"/>
    </source>
</evidence>
<evidence type="ECO:0000259" key="5">
    <source>
        <dbReference type="PROSITE" id="PS51094"/>
    </source>
</evidence>
<dbReference type="InterPro" id="IPR002178">
    <property type="entry name" value="PTS_EIIA_type-2_dom"/>
</dbReference>
<keyword evidence="1" id="KW-0677">Repeat</keyword>
<keyword evidence="3" id="KW-0010">Activator</keyword>
<organism evidence="7 8">
    <name type="scientific">Absicoccus porci</name>
    <dbReference type="NCBI Taxonomy" id="2486576"/>
    <lineage>
        <taxon>Bacteria</taxon>
        <taxon>Bacillati</taxon>
        <taxon>Bacillota</taxon>
        <taxon>Erysipelotrichia</taxon>
        <taxon>Erysipelotrichales</taxon>
        <taxon>Erysipelotrichaceae</taxon>
        <taxon>Absicoccus</taxon>
    </lineage>
</organism>
<dbReference type="OrthoDB" id="95158at2"/>
<dbReference type="SUPFAM" id="SSF55804">
    <property type="entry name" value="Phoshotransferase/anion transport protein"/>
    <property type="match status" value="1"/>
</dbReference>
<name>A0A3N0HXF8_9FIRM</name>
<dbReference type="InterPro" id="IPR050661">
    <property type="entry name" value="BglG_antiterminators"/>
</dbReference>
<dbReference type="Pfam" id="PF05043">
    <property type="entry name" value="Mga"/>
    <property type="match status" value="1"/>
</dbReference>
<reference evidence="7 8" key="1">
    <citation type="submission" date="2018-11" db="EMBL/GenBank/DDBJ databases">
        <title>Clostridium sp. nov., a member of the family Erysipelotrichaceae isolated from pig faeces.</title>
        <authorList>
            <person name="Chang Y.-H."/>
        </authorList>
    </citation>
    <scope>NUCLEOTIDE SEQUENCE [LARGE SCALE GENOMIC DNA]</scope>
    <source>
        <strain evidence="7 8">YH-panp20</strain>
    </source>
</reference>
<evidence type="ECO:0000313" key="8">
    <source>
        <dbReference type="Proteomes" id="UP000276568"/>
    </source>
</evidence>
<dbReference type="PANTHER" id="PTHR30185">
    <property type="entry name" value="CRYPTIC BETA-GLUCOSIDE BGL OPERON ANTITERMINATOR"/>
    <property type="match status" value="1"/>
</dbReference>
<dbReference type="RefSeq" id="WP_128521119.1">
    <property type="nucleotide sequence ID" value="NZ_RJQC01000004.1"/>
</dbReference>
<keyword evidence="4" id="KW-0804">Transcription</keyword>
<dbReference type="InterPro" id="IPR011608">
    <property type="entry name" value="PRD"/>
</dbReference>
<evidence type="ECO:0000256" key="1">
    <source>
        <dbReference type="ARBA" id="ARBA00022737"/>
    </source>
</evidence>
<dbReference type="PROSITE" id="PS51372">
    <property type="entry name" value="PRD_2"/>
    <property type="match status" value="1"/>
</dbReference>
<dbReference type="Gene3D" id="1.10.1790.10">
    <property type="entry name" value="PRD domain"/>
    <property type="match status" value="1"/>
</dbReference>
<evidence type="ECO:0000256" key="4">
    <source>
        <dbReference type="ARBA" id="ARBA00023163"/>
    </source>
</evidence>
<keyword evidence="8" id="KW-1185">Reference proteome</keyword>
<feature type="domain" description="PTS EIIA type-2" evidence="5">
    <location>
        <begin position="508"/>
        <end position="648"/>
    </location>
</feature>
<evidence type="ECO:0000256" key="3">
    <source>
        <dbReference type="ARBA" id="ARBA00023159"/>
    </source>
</evidence>
<dbReference type="PROSITE" id="PS00372">
    <property type="entry name" value="PTS_EIIA_TYPE_2_HIS"/>
    <property type="match status" value="1"/>
</dbReference>
<dbReference type="InterPro" id="IPR036634">
    <property type="entry name" value="PRD_sf"/>
</dbReference>
<dbReference type="Pfam" id="PF00359">
    <property type="entry name" value="PTS_EIIA_2"/>
    <property type="match status" value="1"/>
</dbReference>
<dbReference type="Gene3D" id="3.40.930.10">
    <property type="entry name" value="Mannitol-specific EII, Chain A"/>
    <property type="match status" value="1"/>
</dbReference>
<evidence type="ECO:0000256" key="2">
    <source>
        <dbReference type="ARBA" id="ARBA00023015"/>
    </source>
</evidence>
<dbReference type="AlphaFoldDB" id="A0A3N0HXF8"/>
<dbReference type="InterPro" id="IPR016152">
    <property type="entry name" value="PTrfase/Anion_transptr"/>
</dbReference>
<feature type="domain" description="PRD" evidence="6">
    <location>
        <begin position="304"/>
        <end position="412"/>
    </location>
</feature>
<keyword evidence="2" id="KW-0805">Transcription regulation</keyword>